<dbReference type="EMBL" id="JANHOH010000010">
    <property type="protein sequence ID" value="MCQ6960876.1"/>
    <property type="molecule type" value="Genomic_DNA"/>
</dbReference>
<feature type="chain" id="PRO_5047214962" evidence="1">
    <location>
        <begin position="20"/>
        <end position="140"/>
    </location>
</feature>
<feature type="signal peptide" evidence="1">
    <location>
        <begin position="1"/>
        <end position="19"/>
    </location>
</feature>
<accession>A0ABT1T9B6</accession>
<evidence type="ECO:0000256" key="1">
    <source>
        <dbReference type="SAM" id="SignalP"/>
    </source>
</evidence>
<sequence>MKKLIILCLSLAIVTSSCTKKLNNGGCPTNQICTDIFASVGTQFVDKDGNNVTVKDFTVVNLRTNKPIVAKNMGDPGFSPMIHTIVSDANKKELSTEGDELKITAINAATNKPISAIYKISGGCNCHVEKLSGPEKIVVD</sequence>
<dbReference type="PROSITE" id="PS51257">
    <property type="entry name" value="PROKAR_LIPOPROTEIN"/>
    <property type="match status" value="1"/>
</dbReference>
<proteinExistence type="predicted"/>
<dbReference type="RefSeq" id="WP_256541047.1">
    <property type="nucleotide sequence ID" value="NZ_JANHOH010000010.1"/>
</dbReference>
<dbReference type="Proteomes" id="UP001204376">
    <property type="component" value="Unassembled WGS sequence"/>
</dbReference>
<comment type="caution">
    <text evidence="2">The sequence shown here is derived from an EMBL/GenBank/DDBJ whole genome shotgun (WGS) entry which is preliminary data.</text>
</comment>
<evidence type="ECO:0000313" key="3">
    <source>
        <dbReference type="Proteomes" id="UP001204376"/>
    </source>
</evidence>
<organism evidence="2 3">
    <name type="scientific">Mucilaginibacter aquariorum</name>
    <dbReference type="NCBI Taxonomy" id="2967225"/>
    <lineage>
        <taxon>Bacteria</taxon>
        <taxon>Pseudomonadati</taxon>
        <taxon>Bacteroidota</taxon>
        <taxon>Sphingobacteriia</taxon>
        <taxon>Sphingobacteriales</taxon>
        <taxon>Sphingobacteriaceae</taxon>
        <taxon>Mucilaginibacter</taxon>
    </lineage>
</organism>
<keyword evidence="3" id="KW-1185">Reference proteome</keyword>
<evidence type="ECO:0000313" key="2">
    <source>
        <dbReference type="EMBL" id="MCQ6960876.1"/>
    </source>
</evidence>
<keyword evidence="1" id="KW-0732">Signal</keyword>
<protein>
    <submittedName>
        <fullName evidence="2">Uncharacterized protein</fullName>
    </submittedName>
</protein>
<gene>
    <name evidence="2" type="ORF">NPE20_23045</name>
</gene>
<reference evidence="2 3" key="1">
    <citation type="submission" date="2022-07" db="EMBL/GenBank/DDBJ databases">
        <title>Mucilaginibacter sp. JC4.</title>
        <authorList>
            <person name="Le V."/>
            <person name="Ko S.-R."/>
            <person name="Ahn C.-Y."/>
            <person name="Oh H.-M."/>
        </authorList>
    </citation>
    <scope>NUCLEOTIDE SEQUENCE [LARGE SCALE GENOMIC DNA]</scope>
    <source>
        <strain evidence="2 3">JC4</strain>
    </source>
</reference>
<name>A0ABT1T9B6_9SPHI</name>